<dbReference type="Pfam" id="PF10551">
    <property type="entry name" value="MULE"/>
    <property type="match status" value="1"/>
</dbReference>
<evidence type="ECO:0000256" key="1">
    <source>
        <dbReference type="SAM" id="MobiDB-lite"/>
    </source>
</evidence>
<feature type="domain" description="FAR1" evidence="2">
    <location>
        <begin position="115"/>
        <end position="205"/>
    </location>
</feature>
<keyword evidence="5" id="KW-1185">Reference proteome</keyword>
<proteinExistence type="predicted"/>
<evidence type="ECO:0000313" key="4">
    <source>
        <dbReference type="EMBL" id="GAU19940.1"/>
    </source>
</evidence>
<evidence type="ECO:0000259" key="2">
    <source>
        <dbReference type="Pfam" id="PF03101"/>
    </source>
</evidence>
<feature type="compositionally biased region" description="Acidic residues" evidence="1">
    <location>
        <begin position="37"/>
        <end position="73"/>
    </location>
</feature>
<evidence type="ECO:0000313" key="5">
    <source>
        <dbReference type="Proteomes" id="UP000242715"/>
    </source>
</evidence>
<dbReference type="EMBL" id="DF973206">
    <property type="protein sequence ID" value="GAU19940.1"/>
    <property type="molecule type" value="Genomic_DNA"/>
</dbReference>
<accession>A0A2Z6M4Y5</accession>
<sequence length="361" mass="41264">MLASVGNYDIFWGQDNGDPEEDGSDAQGEPHAKEDLHDVEEDGSDAQGEEDLVDVEEDGSDAECEEGDVETDGNDNGQDIVNIDTIDDIVSLDLKGVWPIMAKNLEFGSLDIANRFYEVYARANGFSIRKGRILRTKDKNIVQRTFLCHREWYREGRGLTTKNQQRAPKPETRCECPTKFRVHIDIHSNRWRITLFTDYHNHDLLSDVHCGMLPAHRIEKQRHMRKEDARNAINYLRGLDSNDPMMFVRYTADSTDRLQHLFWCDGRSHLDYQVFGDVVAFDATYGKNKYHCPLVVFAGVNNHNSTIIFAGAIVWDEKEETYVWVLEQFLEAMSGTPPPFVITNGDVAMKNAIKRVFPNAE</sequence>
<protein>
    <submittedName>
        <fullName evidence="4">Uncharacterized protein</fullName>
    </submittedName>
</protein>
<reference evidence="5" key="1">
    <citation type="journal article" date="2017" name="Front. Plant Sci.">
        <title>Climate Clever Clovers: New Paradigm to Reduce the Environmental Footprint of Ruminants by Breeding Low Methanogenic Forages Utilizing Haplotype Variation.</title>
        <authorList>
            <person name="Kaur P."/>
            <person name="Appels R."/>
            <person name="Bayer P.E."/>
            <person name="Keeble-Gagnere G."/>
            <person name="Wang J."/>
            <person name="Hirakawa H."/>
            <person name="Shirasawa K."/>
            <person name="Vercoe P."/>
            <person name="Stefanova K."/>
            <person name="Durmic Z."/>
            <person name="Nichols P."/>
            <person name="Revell C."/>
            <person name="Isobe S.N."/>
            <person name="Edwards D."/>
            <person name="Erskine W."/>
        </authorList>
    </citation>
    <scope>NUCLEOTIDE SEQUENCE [LARGE SCALE GENOMIC DNA]</scope>
    <source>
        <strain evidence="5">cv. Daliak</strain>
    </source>
</reference>
<dbReference type="AlphaFoldDB" id="A0A2Z6M4Y5"/>
<organism evidence="4 5">
    <name type="scientific">Trifolium subterraneum</name>
    <name type="common">Subterranean clover</name>
    <dbReference type="NCBI Taxonomy" id="3900"/>
    <lineage>
        <taxon>Eukaryota</taxon>
        <taxon>Viridiplantae</taxon>
        <taxon>Streptophyta</taxon>
        <taxon>Embryophyta</taxon>
        <taxon>Tracheophyta</taxon>
        <taxon>Spermatophyta</taxon>
        <taxon>Magnoliopsida</taxon>
        <taxon>eudicotyledons</taxon>
        <taxon>Gunneridae</taxon>
        <taxon>Pentapetalae</taxon>
        <taxon>rosids</taxon>
        <taxon>fabids</taxon>
        <taxon>Fabales</taxon>
        <taxon>Fabaceae</taxon>
        <taxon>Papilionoideae</taxon>
        <taxon>50 kb inversion clade</taxon>
        <taxon>NPAAA clade</taxon>
        <taxon>Hologalegina</taxon>
        <taxon>IRL clade</taxon>
        <taxon>Trifolieae</taxon>
        <taxon>Trifolium</taxon>
    </lineage>
</organism>
<dbReference type="InterPro" id="IPR004330">
    <property type="entry name" value="FAR1_DNA_bnd_dom"/>
</dbReference>
<gene>
    <name evidence="4" type="ORF">TSUD_95460</name>
</gene>
<dbReference type="Proteomes" id="UP000242715">
    <property type="component" value="Unassembled WGS sequence"/>
</dbReference>
<dbReference type="PANTHER" id="PTHR47718">
    <property type="entry name" value="OS01G0519700 PROTEIN"/>
    <property type="match status" value="1"/>
</dbReference>
<dbReference type="Pfam" id="PF03101">
    <property type="entry name" value="FAR1"/>
    <property type="match status" value="1"/>
</dbReference>
<dbReference type="InterPro" id="IPR018289">
    <property type="entry name" value="MULE_transposase_dom"/>
</dbReference>
<dbReference type="PANTHER" id="PTHR47718:SF15">
    <property type="entry name" value="PROTEIN FAR1-RELATED SEQUENCE 5-LIKE"/>
    <property type="match status" value="1"/>
</dbReference>
<name>A0A2Z6M4Y5_TRISU</name>
<feature type="region of interest" description="Disordered" evidence="1">
    <location>
        <begin position="1"/>
        <end position="79"/>
    </location>
</feature>
<evidence type="ECO:0000259" key="3">
    <source>
        <dbReference type="Pfam" id="PF10551"/>
    </source>
</evidence>
<feature type="domain" description="MULE transposase" evidence="3">
    <location>
        <begin position="278"/>
        <end position="360"/>
    </location>
</feature>
<dbReference type="OrthoDB" id="1426481at2759"/>